<accession>A0A1I7IX20</accession>
<gene>
    <name evidence="1" type="ORF">SAMN05216480_12351</name>
</gene>
<dbReference type="EMBL" id="FPBK01000023">
    <property type="protein sequence ID" value="SFU77381.1"/>
    <property type="molecule type" value="Genomic_DNA"/>
</dbReference>
<dbReference type="RefSeq" id="WP_093026590.1">
    <property type="nucleotide sequence ID" value="NZ_FPBK01000023.1"/>
</dbReference>
<reference evidence="1 2" key="1">
    <citation type="submission" date="2016-10" db="EMBL/GenBank/DDBJ databases">
        <authorList>
            <person name="de Groot N.N."/>
        </authorList>
    </citation>
    <scope>NUCLEOTIDE SEQUENCE [LARGE SCALE GENOMIC DNA]</scope>
    <source>
        <strain evidence="1 2">CGMCC 1.12333</strain>
    </source>
</reference>
<name>A0A1I7IX20_9FLAO</name>
<keyword evidence="2" id="KW-1185">Reference proteome</keyword>
<dbReference type="STRING" id="1224947.SAMN05216480_12351"/>
<sequence>MSTQDKKTALLLESDLSEKNLQDIYRLFDEASVAVNNIEYILLKANNHKDLRDAFISATDLNHATIWCALYSLSKAAKEALEQKRKQNLASETSKTPKP</sequence>
<dbReference type="AlphaFoldDB" id="A0A1I7IX20"/>
<dbReference type="Proteomes" id="UP000199138">
    <property type="component" value="Unassembled WGS sequence"/>
</dbReference>
<proteinExistence type="predicted"/>
<protein>
    <submittedName>
        <fullName evidence="1">Uncharacterized protein</fullName>
    </submittedName>
</protein>
<evidence type="ECO:0000313" key="2">
    <source>
        <dbReference type="Proteomes" id="UP000199138"/>
    </source>
</evidence>
<organism evidence="1 2">
    <name type="scientific">Pustulibacterium marinum</name>
    <dbReference type="NCBI Taxonomy" id="1224947"/>
    <lineage>
        <taxon>Bacteria</taxon>
        <taxon>Pseudomonadati</taxon>
        <taxon>Bacteroidota</taxon>
        <taxon>Flavobacteriia</taxon>
        <taxon>Flavobacteriales</taxon>
        <taxon>Flavobacteriaceae</taxon>
        <taxon>Pustulibacterium</taxon>
    </lineage>
</organism>
<evidence type="ECO:0000313" key="1">
    <source>
        <dbReference type="EMBL" id="SFU77381.1"/>
    </source>
</evidence>